<organism evidence="2 3">
    <name type="scientific">Nitrosospira multiformis</name>
    <dbReference type="NCBI Taxonomy" id="1231"/>
    <lineage>
        <taxon>Bacteria</taxon>
        <taxon>Pseudomonadati</taxon>
        <taxon>Pseudomonadota</taxon>
        <taxon>Betaproteobacteria</taxon>
        <taxon>Nitrosomonadales</taxon>
        <taxon>Nitrosomonadaceae</taxon>
        <taxon>Nitrosospira</taxon>
    </lineage>
</organism>
<dbReference type="SUPFAM" id="SSF51695">
    <property type="entry name" value="PLC-like phosphodiesterases"/>
    <property type="match status" value="1"/>
</dbReference>
<evidence type="ECO:0000313" key="2">
    <source>
        <dbReference type="EMBL" id="SEN27960.1"/>
    </source>
</evidence>
<dbReference type="Gene3D" id="3.20.20.190">
    <property type="entry name" value="Phosphatidylinositol (PI) phosphodiesterase"/>
    <property type="match status" value="1"/>
</dbReference>
<reference evidence="2 3" key="1">
    <citation type="submission" date="2016-10" db="EMBL/GenBank/DDBJ databases">
        <authorList>
            <person name="de Groot N.N."/>
        </authorList>
    </citation>
    <scope>NUCLEOTIDE SEQUENCE [LARGE SCALE GENOMIC DNA]</scope>
    <source>
        <strain evidence="2 3">Nl18</strain>
    </source>
</reference>
<dbReference type="InterPro" id="IPR030395">
    <property type="entry name" value="GP_PDE_dom"/>
</dbReference>
<feature type="domain" description="GP-PDE" evidence="1">
    <location>
        <begin position="1"/>
        <end position="220"/>
    </location>
</feature>
<gene>
    <name evidence="2" type="ORF">SAMN05216404_103256</name>
</gene>
<dbReference type="GO" id="GO:0006629">
    <property type="term" value="P:lipid metabolic process"/>
    <property type="evidence" value="ECO:0007669"/>
    <property type="project" value="InterPro"/>
</dbReference>
<dbReference type="InterPro" id="IPR017946">
    <property type="entry name" value="PLC-like_Pdiesterase_TIM-brl"/>
</dbReference>
<protein>
    <submittedName>
        <fullName evidence="2">Glycerophosphoryl diester phosphodiesterase</fullName>
    </submittedName>
</protein>
<dbReference type="AlphaFoldDB" id="A0A1H8F8L4"/>
<dbReference type="Proteomes" id="UP000183898">
    <property type="component" value="Unassembled WGS sequence"/>
</dbReference>
<accession>A0A1H8F8L4</accession>
<dbReference type="Pfam" id="PF03009">
    <property type="entry name" value="GDPD"/>
    <property type="match status" value="1"/>
</dbReference>
<dbReference type="PANTHER" id="PTHR46211:SF1">
    <property type="entry name" value="GLYCEROPHOSPHODIESTER PHOSPHODIESTERASE, CYTOPLASMIC"/>
    <property type="match status" value="1"/>
</dbReference>
<dbReference type="PROSITE" id="PS51704">
    <property type="entry name" value="GP_PDE"/>
    <property type="match status" value="1"/>
</dbReference>
<dbReference type="PANTHER" id="PTHR46211">
    <property type="entry name" value="GLYCEROPHOSPHORYL DIESTER PHOSPHODIESTERASE"/>
    <property type="match status" value="1"/>
</dbReference>
<dbReference type="GO" id="GO:0008081">
    <property type="term" value="F:phosphoric diester hydrolase activity"/>
    <property type="evidence" value="ECO:0007669"/>
    <property type="project" value="InterPro"/>
</dbReference>
<evidence type="ECO:0000259" key="1">
    <source>
        <dbReference type="PROSITE" id="PS51704"/>
    </source>
</evidence>
<proteinExistence type="predicted"/>
<dbReference type="RefSeq" id="WP_074744995.1">
    <property type="nucleotide sequence ID" value="NZ_FOCT01000003.1"/>
</dbReference>
<sequence length="220" mass="24438">MLILAHRGYHATAPENTLEAFEAAIMAGVNGIETDVRMSRDGVPVLVHDRVMATGQAVSDLVHREIEGVLGHKIPTLDEALAHFPDILWNVELKTPHQLSTVFGVLEKYQAGHRIIVSSFRHDLIATCASSLKLDCGLLVAHRPQTLDSLLADFDCDGNARINHLVWDYNVLDGVLLKQAALKGFRNFVYGPITRKEHDECRQLEVDGIITDYPRIMQGV</sequence>
<dbReference type="CDD" id="cd08556">
    <property type="entry name" value="GDPD"/>
    <property type="match status" value="1"/>
</dbReference>
<dbReference type="EMBL" id="FOCT01000003">
    <property type="protein sequence ID" value="SEN27960.1"/>
    <property type="molecule type" value="Genomic_DNA"/>
</dbReference>
<dbReference type="PROSITE" id="PS50007">
    <property type="entry name" value="PIPLC_X_DOMAIN"/>
    <property type="match status" value="1"/>
</dbReference>
<evidence type="ECO:0000313" key="3">
    <source>
        <dbReference type="Proteomes" id="UP000183898"/>
    </source>
</evidence>
<name>A0A1H8F8L4_9PROT</name>